<organism evidence="1 2">
    <name type="scientific">Paenibacillus macquariensis</name>
    <dbReference type="NCBI Taxonomy" id="948756"/>
    <lineage>
        <taxon>Bacteria</taxon>
        <taxon>Bacillati</taxon>
        <taxon>Bacillota</taxon>
        <taxon>Bacilli</taxon>
        <taxon>Bacillales</taxon>
        <taxon>Paenibacillaceae</taxon>
        <taxon>Paenibacillus</taxon>
    </lineage>
</organism>
<evidence type="ECO:0000313" key="2">
    <source>
        <dbReference type="Proteomes" id="UP000186666"/>
    </source>
</evidence>
<name>A0ABY1JS64_9BACL</name>
<gene>
    <name evidence="1" type="ORF">SAMN05421578_103321</name>
</gene>
<proteinExistence type="predicted"/>
<comment type="caution">
    <text evidence="1">The sequence shown here is derived from an EMBL/GenBank/DDBJ whole genome shotgun (WGS) entry which is preliminary data.</text>
</comment>
<evidence type="ECO:0000313" key="1">
    <source>
        <dbReference type="EMBL" id="SIQ67811.1"/>
    </source>
</evidence>
<keyword evidence="2" id="KW-1185">Reference proteome</keyword>
<dbReference type="RefSeq" id="WP_068582750.1">
    <property type="nucleotide sequence ID" value="NZ_FTNK01000003.1"/>
</dbReference>
<sequence>MGDQKDESKSESVIARTHWVWTEKGKELDPYSRAGNKVWSHINKSAPKRYLDEGYIQDSSEFIVVGQITLDL</sequence>
<accession>A0ABY1JS64</accession>
<reference evidence="1 2" key="1">
    <citation type="submission" date="2017-01" db="EMBL/GenBank/DDBJ databases">
        <authorList>
            <person name="Varghese N."/>
            <person name="Submissions S."/>
        </authorList>
    </citation>
    <scope>NUCLEOTIDE SEQUENCE [LARGE SCALE GENOMIC DNA]</scope>
    <source>
        <strain evidence="1 2">ATCC 23464</strain>
    </source>
</reference>
<dbReference type="Proteomes" id="UP000186666">
    <property type="component" value="Unassembled WGS sequence"/>
</dbReference>
<dbReference type="EMBL" id="FTNK01000003">
    <property type="protein sequence ID" value="SIQ67811.1"/>
    <property type="molecule type" value="Genomic_DNA"/>
</dbReference>
<protein>
    <submittedName>
        <fullName evidence="1">Uncharacterized protein</fullName>
    </submittedName>
</protein>